<dbReference type="InterPro" id="IPR029063">
    <property type="entry name" value="SAM-dependent_MTases_sf"/>
</dbReference>
<keyword evidence="2" id="KW-1185">Reference proteome</keyword>
<sequence length="357" mass="39896">MVHYIRFLRTPQCDASRKTVDVSAVVAVQTDLSDALLSQDIVLNADVVEANSPMKVLHSQSFQWQATSRALKFTIQCPGKYTSWPVRLHVTSRETQSAARLSEVPEILDIWSCDFLLSDKQRSEPIVERCLPISNNTTARIWEDIGESMARHIWDASLGFVMYFARALSSSPPSGVAALAALVKSSKVRKLKVLELGAGCGIVGIAFAQLVKCDMYLTDLEDAQEVLAKNIRCASLMAGSTLQAEILDWASGLEDSSNPNFDLILVSDCIYNPDSSLHLVEILRQLAARAPNTLTLVGFKRRHEADTVFFDRMRETNFDIVESTTIPLPHRPTDYDANTPTTEFYTYRHQRLSDPQR</sequence>
<reference evidence="1 2" key="1">
    <citation type="submission" date="2015-01" db="EMBL/GenBank/DDBJ databases">
        <title>The Genome Sequence of Capronia semiimmersa CBS27337.</title>
        <authorList>
            <consortium name="The Broad Institute Genomics Platform"/>
            <person name="Cuomo C."/>
            <person name="de Hoog S."/>
            <person name="Gorbushina A."/>
            <person name="Stielow B."/>
            <person name="Teixiera M."/>
            <person name="Abouelleil A."/>
            <person name="Chapman S.B."/>
            <person name="Priest M."/>
            <person name="Young S.K."/>
            <person name="Wortman J."/>
            <person name="Nusbaum C."/>
            <person name="Birren B."/>
        </authorList>
    </citation>
    <scope>NUCLEOTIDE SEQUENCE [LARGE SCALE GENOMIC DNA]</scope>
    <source>
        <strain evidence="1 2">CBS 27337</strain>
    </source>
</reference>
<proteinExistence type="predicted"/>
<dbReference type="GO" id="GO:0005829">
    <property type="term" value="C:cytosol"/>
    <property type="evidence" value="ECO:0007669"/>
    <property type="project" value="TreeGrafter"/>
</dbReference>
<gene>
    <name evidence="1" type="ORF">PV04_00157</name>
</gene>
<dbReference type="PANTHER" id="PTHR14614:SF132">
    <property type="entry name" value="PROTEIN-LYSINE METHYLTRANSFERASE C42C1.13"/>
    <property type="match status" value="1"/>
</dbReference>
<dbReference type="Proteomes" id="UP000054266">
    <property type="component" value="Unassembled WGS sequence"/>
</dbReference>
<dbReference type="GO" id="GO:0008757">
    <property type="term" value="F:S-adenosylmethionine-dependent methyltransferase activity"/>
    <property type="evidence" value="ECO:0007669"/>
    <property type="project" value="UniProtKB-ARBA"/>
</dbReference>
<dbReference type="InterPro" id="IPR019410">
    <property type="entry name" value="Methyltransf_16"/>
</dbReference>
<accession>A0A0D2D379</accession>
<dbReference type="CDD" id="cd02440">
    <property type="entry name" value="AdoMet_MTases"/>
    <property type="match status" value="1"/>
</dbReference>
<evidence type="ECO:0000313" key="2">
    <source>
        <dbReference type="Proteomes" id="UP000054266"/>
    </source>
</evidence>
<name>A0A0D2D379_9EURO</name>
<dbReference type="STRING" id="5601.A0A0D2D379"/>
<dbReference type="SUPFAM" id="SSF53335">
    <property type="entry name" value="S-adenosyl-L-methionine-dependent methyltransferases"/>
    <property type="match status" value="1"/>
</dbReference>
<organism evidence="1 2">
    <name type="scientific">Phialophora macrospora</name>
    <dbReference type="NCBI Taxonomy" id="1851006"/>
    <lineage>
        <taxon>Eukaryota</taxon>
        <taxon>Fungi</taxon>
        <taxon>Dikarya</taxon>
        <taxon>Ascomycota</taxon>
        <taxon>Pezizomycotina</taxon>
        <taxon>Eurotiomycetes</taxon>
        <taxon>Chaetothyriomycetidae</taxon>
        <taxon>Chaetothyriales</taxon>
        <taxon>Herpotrichiellaceae</taxon>
        <taxon>Phialophora</taxon>
    </lineage>
</organism>
<evidence type="ECO:0000313" key="1">
    <source>
        <dbReference type="EMBL" id="KIW71931.1"/>
    </source>
</evidence>
<dbReference type="Gene3D" id="3.40.50.150">
    <property type="entry name" value="Vaccinia Virus protein VP39"/>
    <property type="match status" value="1"/>
</dbReference>
<protein>
    <recommendedName>
        <fullName evidence="3">Methyltransferase small domain-containing protein</fullName>
    </recommendedName>
</protein>
<dbReference type="EMBL" id="KN846956">
    <property type="protein sequence ID" value="KIW71931.1"/>
    <property type="molecule type" value="Genomic_DNA"/>
</dbReference>
<dbReference type="AlphaFoldDB" id="A0A0D2D379"/>
<dbReference type="PANTHER" id="PTHR14614">
    <property type="entry name" value="HEPATOCELLULAR CARCINOMA-ASSOCIATED ANTIGEN"/>
    <property type="match status" value="1"/>
</dbReference>
<evidence type="ECO:0008006" key="3">
    <source>
        <dbReference type="Google" id="ProtNLM"/>
    </source>
</evidence>
<dbReference type="HOGENOM" id="CLU_036731_1_0_1"/>
<dbReference type="Pfam" id="PF10294">
    <property type="entry name" value="Methyltransf_16"/>
    <property type="match status" value="1"/>
</dbReference>